<dbReference type="GeneID" id="10511416"/>
<accession>F1A1F1</accession>
<dbReference type="AlphaFoldDB" id="F1A1F1"/>
<organism evidence="1 2">
    <name type="scientific">Dictyostelium purpureum</name>
    <name type="common">Slime mold</name>
    <dbReference type="NCBI Taxonomy" id="5786"/>
    <lineage>
        <taxon>Eukaryota</taxon>
        <taxon>Amoebozoa</taxon>
        <taxon>Evosea</taxon>
        <taxon>Eumycetozoa</taxon>
        <taxon>Dictyostelia</taxon>
        <taxon>Dictyosteliales</taxon>
        <taxon>Dictyosteliaceae</taxon>
        <taxon>Dictyostelium</taxon>
    </lineage>
</organism>
<dbReference type="Proteomes" id="UP000001064">
    <property type="component" value="Unassembled WGS sequence"/>
</dbReference>
<sequence>MCMLQNLLASSKKCPMVVKLKPVNREYVAVPYQGNGVQLAVFHLLVKVVKPVFHQEKSTSIADLLRISSRKNPIKIISITRKLDLALFNVGQLKLAYYHLFNALKYINQEPPTLRESTKPKQFRILANIANHQKFFITI</sequence>
<reference evidence="2" key="1">
    <citation type="journal article" date="2011" name="Genome Biol.">
        <title>Comparative genomics of the social amoebae Dictyostelium discoideum and Dictyostelium purpureum.</title>
        <authorList>
            <consortium name="US DOE Joint Genome Institute (JGI-PGF)"/>
            <person name="Sucgang R."/>
            <person name="Kuo A."/>
            <person name="Tian X."/>
            <person name="Salerno W."/>
            <person name="Parikh A."/>
            <person name="Feasley C.L."/>
            <person name="Dalin E."/>
            <person name="Tu H."/>
            <person name="Huang E."/>
            <person name="Barry K."/>
            <person name="Lindquist E."/>
            <person name="Shapiro H."/>
            <person name="Bruce D."/>
            <person name="Schmutz J."/>
            <person name="Salamov A."/>
            <person name="Fey P."/>
            <person name="Gaudet P."/>
            <person name="Anjard C."/>
            <person name="Babu M.M."/>
            <person name="Basu S."/>
            <person name="Bushmanova Y."/>
            <person name="van der Wel H."/>
            <person name="Katoh-Kurasawa M."/>
            <person name="Dinh C."/>
            <person name="Coutinho P.M."/>
            <person name="Saito T."/>
            <person name="Elias M."/>
            <person name="Schaap P."/>
            <person name="Kay R.R."/>
            <person name="Henrissat B."/>
            <person name="Eichinger L."/>
            <person name="Rivero F."/>
            <person name="Putnam N.H."/>
            <person name="West C.M."/>
            <person name="Loomis W.F."/>
            <person name="Chisholm R.L."/>
            <person name="Shaulsky G."/>
            <person name="Strassmann J.E."/>
            <person name="Queller D.C."/>
            <person name="Kuspa A."/>
            <person name="Grigoriev I.V."/>
        </authorList>
    </citation>
    <scope>NUCLEOTIDE SEQUENCE [LARGE SCALE GENOMIC DNA]</scope>
    <source>
        <strain evidence="2">QSDP1</strain>
    </source>
</reference>
<proteinExistence type="predicted"/>
<evidence type="ECO:0000313" key="2">
    <source>
        <dbReference type="Proteomes" id="UP000001064"/>
    </source>
</evidence>
<dbReference type="VEuPathDB" id="AmoebaDB:DICPUDRAFT_84044"/>
<name>F1A1F1_DICPU</name>
<protein>
    <submittedName>
        <fullName evidence="1">Uncharacterized protein</fullName>
    </submittedName>
</protein>
<dbReference type="KEGG" id="dpp:DICPUDRAFT_84044"/>
<keyword evidence="2" id="KW-1185">Reference proteome</keyword>
<gene>
    <name evidence="1" type="ORF">DICPUDRAFT_84044</name>
</gene>
<dbReference type="EMBL" id="GL871371">
    <property type="protein sequence ID" value="EGC29976.1"/>
    <property type="molecule type" value="Genomic_DNA"/>
</dbReference>
<dbReference type="InParanoid" id="F1A1F1"/>
<dbReference type="RefSeq" id="XP_003293496.1">
    <property type="nucleotide sequence ID" value="XM_003293448.1"/>
</dbReference>
<evidence type="ECO:0000313" key="1">
    <source>
        <dbReference type="EMBL" id="EGC29976.1"/>
    </source>
</evidence>